<feature type="region of interest" description="Disordered" evidence="1">
    <location>
        <begin position="34"/>
        <end position="55"/>
    </location>
</feature>
<name>A0A5B7GKB9_PORTR</name>
<evidence type="ECO:0000313" key="2">
    <source>
        <dbReference type="EMBL" id="MPC57923.1"/>
    </source>
</evidence>
<evidence type="ECO:0000256" key="1">
    <source>
        <dbReference type="SAM" id="MobiDB-lite"/>
    </source>
</evidence>
<sequence length="135" mass="15153">MEQASSSSSTTYSKSLFFKFRDFSATQLSASLQELPIQRPDPRNPESSVASRSRSSYAVQLGGGMGVRRLKQRVTNREIMNATARCERKVVQSLREKCVEGGREWYRFLRGEGLPDSENEESLRVNGALVTDKEG</sequence>
<reference evidence="2 3" key="1">
    <citation type="submission" date="2019-05" db="EMBL/GenBank/DDBJ databases">
        <title>Another draft genome of Portunus trituberculatus and its Hox gene families provides insights of decapod evolution.</title>
        <authorList>
            <person name="Jeong J.-H."/>
            <person name="Song I."/>
            <person name="Kim S."/>
            <person name="Choi T."/>
            <person name="Kim D."/>
            <person name="Ryu S."/>
            <person name="Kim W."/>
        </authorList>
    </citation>
    <scope>NUCLEOTIDE SEQUENCE [LARGE SCALE GENOMIC DNA]</scope>
    <source>
        <tissue evidence="2">Muscle</tissue>
    </source>
</reference>
<protein>
    <submittedName>
        <fullName evidence="2">Uncharacterized protein</fullName>
    </submittedName>
</protein>
<keyword evidence="3" id="KW-1185">Reference proteome</keyword>
<evidence type="ECO:0000313" key="3">
    <source>
        <dbReference type="Proteomes" id="UP000324222"/>
    </source>
</evidence>
<gene>
    <name evidence="2" type="ORF">E2C01_051915</name>
</gene>
<dbReference type="AlphaFoldDB" id="A0A5B7GKB9"/>
<accession>A0A5B7GKB9</accession>
<comment type="caution">
    <text evidence="2">The sequence shown here is derived from an EMBL/GenBank/DDBJ whole genome shotgun (WGS) entry which is preliminary data.</text>
</comment>
<proteinExistence type="predicted"/>
<organism evidence="2 3">
    <name type="scientific">Portunus trituberculatus</name>
    <name type="common">Swimming crab</name>
    <name type="synonym">Neptunus trituberculatus</name>
    <dbReference type="NCBI Taxonomy" id="210409"/>
    <lineage>
        <taxon>Eukaryota</taxon>
        <taxon>Metazoa</taxon>
        <taxon>Ecdysozoa</taxon>
        <taxon>Arthropoda</taxon>
        <taxon>Crustacea</taxon>
        <taxon>Multicrustacea</taxon>
        <taxon>Malacostraca</taxon>
        <taxon>Eumalacostraca</taxon>
        <taxon>Eucarida</taxon>
        <taxon>Decapoda</taxon>
        <taxon>Pleocyemata</taxon>
        <taxon>Brachyura</taxon>
        <taxon>Eubrachyura</taxon>
        <taxon>Portunoidea</taxon>
        <taxon>Portunidae</taxon>
        <taxon>Portuninae</taxon>
        <taxon>Portunus</taxon>
    </lineage>
</organism>
<dbReference type="Proteomes" id="UP000324222">
    <property type="component" value="Unassembled WGS sequence"/>
</dbReference>
<dbReference type="EMBL" id="VSRR010015190">
    <property type="protein sequence ID" value="MPC57923.1"/>
    <property type="molecule type" value="Genomic_DNA"/>
</dbReference>